<dbReference type="Gene3D" id="3.40.50.300">
    <property type="entry name" value="P-loop containing nucleotide triphosphate hydrolases"/>
    <property type="match status" value="1"/>
</dbReference>
<dbReference type="AlphaFoldDB" id="A0A645ANF9"/>
<evidence type="ECO:0000256" key="2">
    <source>
        <dbReference type="ARBA" id="ARBA00022448"/>
    </source>
</evidence>
<organism evidence="4">
    <name type="scientific">bioreactor metagenome</name>
    <dbReference type="NCBI Taxonomy" id="1076179"/>
    <lineage>
        <taxon>unclassified sequences</taxon>
        <taxon>metagenomes</taxon>
        <taxon>ecological metagenomes</taxon>
    </lineage>
</organism>
<keyword evidence="4" id="KW-0067">ATP-binding</keyword>
<comment type="caution">
    <text evidence="4">The sequence shown here is derived from an EMBL/GenBank/DDBJ whole genome shotgun (WGS) entry which is preliminary data.</text>
</comment>
<accession>A0A645ANF9</accession>
<dbReference type="PANTHER" id="PTHR43166:SF4">
    <property type="entry name" value="PHOSPHONATES IMPORT ATP-BINDING PROTEIN PHNC"/>
    <property type="match status" value="1"/>
</dbReference>
<keyword evidence="2" id="KW-0813">Transport</keyword>
<keyword evidence="4" id="KW-0547">Nucleotide-binding</keyword>
<gene>
    <name evidence="4" type="primary">glnQ_56</name>
    <name evidence="4" type="ORF">SDC9_100601</name>
</gene>
<reference evidence="4" key="1">
    <citation type="submission" date="2019-08" db="EMBL/GenBank/DDBJ databases">
        <authorList>
            <person name="Kucharzyk K."/>
            <person name="Murdoch R.W."/>
            <person name="Higgins S."/>
            <person name="Loffler F."/>
        </authorList>
    </citation>
    <scope>NUCLEOTIDE SEQUENCE</scope>
</reference>
<dbReference type="PROSITE" id="PS50893">
    <property type="entry name" value="ABC_TRANSPORTER_2"/>
    <property type="match status" value="1"/>
</dbReference>
<dbReference type="SUPFAM" id="SSF52540">
    <property type="entry name" value="P-loop containing nucleoside triphosphate hydrolases"/>
    <property type="match status" value="1"/>
</dbReference>
<dbReference type="GO" id="GO:0005524">
    <property type="term" value="F:ATP binding"/>
    <property type="evidence" value="ECO:0007669"/>
    <property type="project" value="UniProtKB-KW"/>
</dbReference>
<dbReference type="InterPro" id="IPR050086">
    <property type="entry name" value="MetN_ABC_transporter-like"/>
</dbReference>
<comment type="similarity">
    <text evidence="1">Belongs to the ABC transporter superfamily.</text>
</comment>
<dbReference type="EMBL" id="VSSQ01014522">
    <property type="protein sequence ID" value="MPM53831.1"/>
    <property type="molecule type" value="Genomic_DNA"/>
</dbReference>
<dbReference type="InterPro" id="IPR017871">
    <property type="entry name" value="ABC_transporter-like_CS"/>
</dbReference>
<evidence type="ECO:0000313" key="4">
    <source>
        <dbReference type="EMBL" id="MPM53831.1"/>
    </source>
</evidence>
<dbReference type="PROSITE" id="PS00211">
    <property type="entry name" value="ABC_TRANSPORTER_1"/>
    <property type="match status" value="1"/>
</dbReference>
<evidence type="ECO:0000256" key="1">
    <source>
        <dbReference type="ARBA" id="ARBA00005417"/>
    </source>
</evidence>
<dbReference type="InterPro" id="IPR027417">
    <property type="entry name" value="P-loop_NTPase"/>
</dbReference>
<dbReference type="Pfam" id="PF00005">
    <property type="entry name" value="ABC_tran"/>
    <property type="match status" value="1"/>
</dbReference>
<sequence length="164" mass="18276">MVFQQFNLYPHMTVLDNLCLAPQKLRKESRTAAVQSAMEHLAQVGLQDKAHAYPAQLSGGQQQRVAIARALCMKPPVLLFDEPTSALDPEMISEVLEIMQTIAHEKNITMVVVTHEMGFARSIADRVLFLDGGRIVEDGSPDEVFNTPTQERTKQFLSKILKSA</sequence>
<dbReference type="PANTHER" id="PTHR43166">
    <property type="entry name" value="AMINO ACID IMPORT ATP-BINDING PROTEIN"/>
    <property type="match status" value="1"/>
</dbReference>
<feature type="domain" description="ABC transporter" evidence="3">
    <location>
        <begin position="1"/>
        <end position="157"/>
    </location>
</feature>
<proteinExistence type="inferred from homology"/>
<protein>
    <submittedName>
        <fullName evidence="4">Glutamine transport ATP-binding protein GlnQ</fullName>
    </submittedName>
</protein>
<evidence type="ECO:0000259" key="3">
    <source>
        <dbReference type="PROSITE" id="PS50893"/>
    </source>
</evidence>
<dbReference type="GO" id="GO:0016887">
    <property type="term" value="F:ATP hydrolysis activity"/>
    <property type="evidence" value="ECO:0007669"/>
    <property type="project" value="InterPro"/>
</dbReference>
<name>A0A645ANF9_9ZZZZ</name>
<dbReference type="InterPro" id="IPR003439">
    <property type="entry name" value="ABC_transporter-like_ATP-bd"/>
</dbReference>